<name>A0A8X6YGY4_9ARAC</name>
<dbReference type="AlphaFoldDB" id="A0A8X6YGY4"/>
<dbReference type="GO" id="GO:0030687">
    <property type="term" value="C:preribosome, large subunit precursor"/>
    <property type="evidence" value="ECO:0007669"/>
    <property type="project" value="TreeGrafter"/>
</dbReference>
<dbReference type="Pfam" id="PF07890">
    <property type="entry name" value="Rrp15p"/>
    <property type="match status" value="1"/>
</dbReference>
<evidence type="ECO:0000256" key="3">
    <source>
        <dbReference type="SAM" id="MobiDB-lite"/>
    </source>
</evidence>
<accession>A0A8X6YGY4</accession>
<dbReference type="EMBL" id="BMAV01018313">
    <property type="protein sequence ID" value="GFY70513.1"/>
    <property type="molecule type" value="Genomic_DNA"/>
</dbReference>
<proteinExistence type="inferred from homology"/>
<organism evidence="4 5">
    <name type="scientific">Trichonephila inaurata madagascariensis</name>
    <dbReference type="NCBI Taxonomy" id="2747483"/>
    <lineage>
        <taxon>Eukaryota</taxon>
        <taxon>Metazoa</taxon>
        <taxon>Ecdysozoa</taxon>
        <taxon>Arthropoda</taxon>
        <taxon>Chelicerata</taxon>
        <taxon>Arachnida</taxon>
        <taxon>Araneae</taxon>
        <taxon>Araneomorphae</taxon>
        <taxon>Entelegynae</taxon>
        <taxon>Araneoidea</taxon>
        <taxon>Nephilidae</taxon>
        <taxon>Trichonephila</taxon>
        <taxon>Trichonephila inaurata</taxon>
    </lineage>
</organism>
<sequence>MKRKNRQILETSTNEIDENRDVSDVDKSKETDDNKIDENRDVSDVDKSKETDDNEMDENGDVSDVDKSKETDDNEMDENGDVSDVKSNETEDNEMDADESENFADDSSASDSEGNTGWANAMGKVLHTSVKSPKFILSKALKDADIKPKEKKIEFVDESGNIVAEKPKPSESHKEKRKKMLEKQKLKAQWEAMCHVKPDITKKEREREFIRIATRGVVHLFNAVEQHQKTVKNPKKKAEKNKIGVMKGNFMDLLKEHSKKDKEIQDDPTVKKAKHEETWSILKDNFMMGAEMKDWDKDDEDT</sequence>
<dbReference type="InterPro" id="IPR012459">
    <property type="entry name" value="Rrp15"/>
</dbReference>
<feature type="compositionally biased region" description="Acidic residues" evidence="3">
    <location>
        <begin position="90"/>
        <end position="104"/>
    </location>
</feature>
<gene>
    <name evidence="4" type="primary">Rrp15</name>
    <name evidence="4" type="ORF">TNIN_212541</name>
</gene>
<reference evidence="4" key="1">
    <citation type="submission" date="2020-08" db="EMBL/GenBank/DDBJ databases">
        <title>Multicomponent nature underlies the extraordinary mechanical properties of spider dragline silk.</title>
        <authorList>
            <person name="Kono N."/>
            <person name="Nakamura H."/>
            <person name="Mori M."/>
            <person name="Yoshida Y."/>
            <person name="Ohtoshi R."/>
            <person name="Malay A.D."/>
            <person name="Moran D.A.P."/>
            <person name="Tomita M."/>
            <person name="Numata K."/>
            <person name="Arakawa K."/>
        </authorList>
    </citation>
    <scope>NUCLEOTIDE SEQUENCE</scope>
</reference>
<evidence type="ECO:0000313" key="5">
    <source>
        <dbReference type="Proteomes" id="UP000886998"/>
    </source>
</evidence>
<evidence type="ECO:0000313" key="4">
    <source>
        <dbReference type="EMBL" id="GFY70513.1"/>
    </source>
</evidence>
<feature type="compositionally biased region" description="Basic and acidic residues" evidence="3">
    <location>
        <begin position="17"/>
        <end position="51"/>
    </location>
</feature>
<dbReference type="Proteomes" id="UP000886998">
    <property type="component" value="Unassembled WGS sequence"/>
</dbReference>
<comment type="similarity">
    <text evidence="1">Belongs to the RRP15 family.</text>
</comment>
<dbReference type="GO" id="GO:0000460">
    <property type="term" value="P:maturation of 5.8S rRNA"/>
    <property type="evidence" value="ECO:0007669"/>
    <property type="project" value="TreeGrafter"/>
</dbReference>
<keyword evidence="5" id="KW-1185">Reference proteome</keyword>
<feature type="compositionally biased region" description="Acidic residues" evidence="3">
    <location>
        <begin position="72"/>
        <end position="81"/>
    </location>
</feature>
<feature type="compositionally biased region" description="Acidic residues" evidence="3">
    <location>
        <begin position="52"/>
        <end position="63"/>
    </location>
</feature>
<dbReference type="GO" id="GO:0000470">
    <property type="term" value="P:maturation of LSU-rRNA"/>
    <property type="evidence" value="ECO:0007669"/>
    <property type="project" value="TreeGrafter"/>
</dbReference>
<feature type="compositionally biased region" description="Polar residues" evidence="3">
    <location>
        <begin position="105"/>
        <end position="118"/>
    </location>
</feature>
<feature type="region of interest" description="Disordered" evidence="3">
    <location>
        <begin position="1"/>
        <end position="119"/>
    </location>
</feature>
<evidence type="ECO:0000256" key="1">
    <source>
        <dbReference type="ARBA" id="ARBA00007462"/>
    </source>
</evidence>
<comment type="caution">
    <text evidence="4">The sequence shown here is derived from an EMBL/GenBank/DDBJ whole genome shotgun (WGS) entry which is preliminary data.</text>
</comment>
<dbReference type="OrthoDB" id="20949at2759"/>
<evidence type="ECO:0000256" key="2">
    <source>
        <dbReference type="ARBA" id="ARBA00017475"/>
    </source>
</evidence>
<dbReference type="PANTHER" id="PTHR13245:SF14">
    <property type="entry name" value="RRP15-LIKE PROTEIN"/>
    <property type="match status" value="1"/>
</dbReference>
<dbReference type="PANTHER" id="PTHR13245">
    <property type="entry name" value="RRP15-LIKE PROTEIN"/>
    <property type="match status" value="1"/>
</dbReference>
<protein>
    <recommendedName>
        <fullName evidence="2">RRP15-like protein</fullName>
    </recommendedName>
</protein>